<reference evidence="2 3" key="1">
    <citation type="submission" date="2020-01" db="EMBL/GenBank/DDBJ databases">
        <title>Sphingomonas sp. strain CSW-10.</title>
        <authorList>
            <person name="Chen W.-M."/>
        </authorList>
    </citation>
    <scope>NUCLEOTIDE SEQUENCE [LARGE SCALE GENOMIC DNA]</scope>
    <source>
        <strain evidence="2 3">CSW-10</strain>
    </source>
</reference>
<keyword evidence="3" id="KW-1185">Reference proteome</keyword>
<feature type="transmembrane region" description="Helical" evidence="1">
    <location>
        <begin position="115"/>
        <end position="132"/>
    </location>
</feature>
<dbReference type="KEGG" id="slan:GV829_12890"/>
<keyword evidence="1" id="KW-0472">Membrane</keyword>
<keyword evidence="1" id="KW-0812">Transmembrane</keyword>
<sequence>MANQEVQTAPRWFVPLAAIALLWNLLGCAALTMDALAVGPPLTDAQLAYASTVPLWAKAASWTAVGAGVAGSILLLWRKASTIFAFAVSLIAVLIQDLWMFILSDAQAVFGSSPLVMQAGVAAIAMVLLWLANQARTRGWIS</sequence>
<keyword evidence="1" id="KW-1133">Transmembrane helix</keyword>
<dbReference type="Proteomes" id="UP000503018">
    <property type="component" value="Chromosome"/>
</dbReference>
<dbReference type="EMBL" id="CP053015">
    <property type="protein sequence ID" value="QJQ33219.1"/>
    <property type="molecule type" value="Genomic_DNA"/>
</dbReference>
<name>A0A6M4AYU5_9SPHN</name>
<organism evidence="2 3">
    <name type="scientific">Sphingomonas lacunae</name>
    <dbReference type="NCBI Taxonomy" id="2698828"/>
    <lineage>
        <taxon>Bacteria</taxon>
        <taxon>Pseudomonadati</taxon>
        <taxon>Pseudomonadota</taxon>
        <taxon>Alphaproteobacteria</taxon>
        <taxon>Sphingomonadales</taxon>
        <taxon>Sphingomonadaceae</taxon>
        <taxon>Sphingomonas</taxon>
    </lineage>
</organism>
<dbReference type="RefSeq" id="WP_169947260.1">
    <property type="nucleotide sequence ID" value="NZ_CP053015.1"/>
</dbReference>
<evidence type="ECO:0008006" key="4">
    <source>
        <dbReference type="Google" id="ProtNLM"/>
    </source>
</evidence>
<protein>
    <recommendedName>
        <fullName evidence="4">Sugar transporter</fullName>
    </recommendedName>
</protein>
<gene>
    <name evidence="2" type="ORF">GV829_12890</name>
</gene>
<evidence type="ECO:0000256" key="1">
    <source>
        <dbReference type="SAM" id="Phobius"/>
    </source>
</evidence>
<evidence type="ECO:0000313" key="2">
    <source>
        <dbReference type="EMBL" id="QJQ33219.1"/>
    </source>
</evidence>
<evidence type="ECO:0000313" key="3">
    <source>
        <dbReference type="Proteomes" id="UP000503018"/>
    </source>
</evidence>
<feature type="transmembrane region" description="Helical" evidence="1">
    <location>
        <begin position="59"/>
        <end position="77"/>
    </location>
</feature>
<proteinExistence type="predicted"/>
<dbReference type="AlphaFoldDB" id="A0A6M4AYU5"/>
<feature type="transmembrane region" description="Helical" evidence="1">
    <location>
        <begin position="84"/>
        <end position="103"/>
    </location>
</feature>
<accession>A0A6M4AYU5</accession>
<feature type="transmembrane region" description="Helical" evidence="1">
    <location>
        <begin position="12"/>
        <end position="39"/>
    </location>
</feature>